<dbReference type="GO" id="GO:0000993">
    <property type="term" value="F:RNA polymerase II complex binding"/>
    <property type="evidence" value="ECO:0007669"/>
    <property type="project" value="TreeGrafter"/>
</dbReference>
<dbReference type="PANTHER" id="PTHR12460">
    <property type="entry name" value="CYCLIN-DEPENDENT KINASE INHIBITOR-RELATED PROTEIN"/>
    <property type="match status" value="1"/>
</dbReference>
<evidence type="ECO:0000256" key="1">
    <source>
        <dbReference type="SAM" id="MobiDB-lite"/>
    </source>
</evidence>
<name>A0A7R9BSQ8_9CRUS</name>
<proteinExistence type="predicted"/>
<reference evidence="3" key="1">
    <citation type="submission" date="2020-11" db="EMBL/GenBank/DDBJ databases">
        <authorList>
            <person name="Tran Van P."/>
        </authorList>
    </citation>
    <scope>NUCLEOTIDE SEQUENCE</scope>
</reference>
<feature type="non-terminal residue" evidence="3">
    <location>
        <position position="1"/>
    </location>
</feature>
<evidence type="ECO:0000313" key="4">
    <source>
        <dbReference type="Proteomes" id="UP000678499"/>
    </source>
</evidence>
<dbReference type="CDD" id="cd16981">
    <property type="entry name" value="CID_RPRD_like"/>
    <property type="match status" value="1"/>
</dbReference>
<accession>A0A7R9BSQ8</accession>
<dbReference type="InterPro" id="IPR008942">
    <property type="entry name" value="ENTH_VHS"/>
</dbReference>
<dbReference type="AlphaFoldDB" id="A0A7R9BSQ8"/>
<evidence type="ECO:0000259" key="2">
    <source>
        <dbReference type="PROSITE" id="PS51391"/>
    </source>
</evidence>
<feature type="domain" description="CID" evidence="2">
    <location>
        <begin position="1"/>
        <end position="133"/>
    </location>
</feature>
<dbReference type="PANTHER" id="PTHR12460:SF40">
    <property type="entry name" value="REGULATION OF NUCLEAR PRE-MRNA DOMAIN-CONTAINING PROTEIN 2"/>
    <property type="match status" value="1"/>
</dbReference>
<dbReference type="Proteomes" id="UP000678499">
    <property type="component" value="Unassembled WGS sequence"/>
</dbReference>
<evidence type="ECO:0000313" key="3">
    <source>
        <dbReference type="EMBL" id="CAD7280886.1"/>
    </source>
</evidence>
<dbReference type="EMBL" id="OA884502">
    <property type="protein sequence ID" value="CAD7280886.1"/>
    <property type="molecule type" value="Genomic_DNA"/>
</dbReference>
<organism evidence="3">
    <name type="scientific">Notodromas monacha</name>
    <dbReference type="NCBI Taxonomy" id="399045"/>
    <lineage>
        <taxon>Eukaryota</taxon>
        <taxon>Metazoa</taxon>
        <taxon>Ecdysozoa</taxon>
        <taxon>Arthropoda</taxon>
        <taxon>Crustacea</taxon>
        <taxon>Oligostraca</taxon>
        <taxon>Ostracoda</taxon>
        <taxon>Podocopa</taxon>
        <taxon>Podocopida</taxon>
        <taxon>Cypridocopina</taxon>
        <taxon>Cypridoidea</taxon>
        <taxon>Cyprididae</taxon>
        <taxon>Notodromas</taxon>
    </lineage>
</organism>
<dbReference type="SUPFAM" id="SSF48464">
    <property type="entry name" value="ENTH/VHS domain"/>
    <property type="match status" value="1"/>
</dbReference>
<dbReference type="PROSITE" id="PS51391">
    <property type="entry name" value="CID"/>
    <property type="match status" value="1"/>
</dbReference>
<dbReference type="SMART" id="SM00582">
    <property type="entry name" value="RPR"/>
    <property type="match status" value="1"/>
</dbReference>
<protein>
    <recommendedName>
        <fullName evidence="2">CID domain-containing protein</fullName>
    </recommendedName>
</protein>
<dbReference type="Gene3D" id="1.25.40.90">
    <property type="match status" value="1"/>
</dbReference>
<dbReference type="Pfam" id="PF04818">
    <property type="entry name" value="CID"/>
    <property type="match status" value="1"/>
</dbReference>
<keyword evidence="4" id="KW-1185">Reference proteome</keyword>
<sequence>MAEKDSSLLKQMKTLKDTQDDIQGMSTWCLSKGLSIAPKIISTWSRAFKEAEKGSHRVSLFYLANDIVQHAKRRKIKEFVEGWNKVLVFAMPLVRTDPEVCRKVKRVLNIWKEREIYEANFIRSLEDIIDQKSESEPIDFEESVKTYRFSEFATQCAKVVSSSERTERAKKAFEATKLNFSKVLEMREKFKEYKPGDPRITEFYASVSALREYCSSLKSEREDKLRMIRIAEIGNYFYSRTRREAKVVTKAYKNFENRLKDIHEKVMECEGTLPSPVPSPEPNAPSPVDSEPEEVPVKSVIASKFGGNGMLSSVVSVVQKEPYSSRRSV</sequence>
<gene>
    <name evidence="3" type="ORF">NMOB1V02_LOCUS8543</name>
</gene>
<dbReference type="EMBL" id="CAJPEX010002465">
    <property type="protein sequence ID" value="CAG0921038.1"/>
    <property type="molecule type" value="Genomic_DNA"/>
</dbReference>
<dbReference type="OrthoDB" id="10069473at2759"/>
<feature type="compositionally biased region" description="Pro residues" evidence="1">
    <location>
        <begin position="275"/>
        <end position="285"/>
    </location>
</feature>
<dbReference type="InterPro" id="IPR006569">
    <property type="entry name" value="CID_dom"/>
</dbReference>
<dbReference type="GO" id="GO:0031124">
    <property type="term" value="P:mRNA 3'-end processing"/>
    <property type="evidence" value="ECO:0007669"/>
    <property type="project" value="TreeGrafter"/>
</dbReference>
<feature type="region of interest" description="Disordered" evidence="1">
    <location>
        <begin position="270"/>
        <end position="295"/>
    </location>
</feature>